<organism evidence="2 3">
    <name type="scientific">Herbidospora galbida</name>
    <dbReference type="NCBI Taxonomy" id="2575442"/>
    <lineage>
        <taxon>Bacteria</taxon>
        <taxon>Bacillati</taxon>
        <taxon>Actinomycetota</taxon>
        <taxon>Actinomycetes</taxon>
        <taxon>Streptosporangiales</taxon>
        <taxon>Streptosporangiaceae</taxon>
        <taxon>Herbidospora</taxon>
    </lineage>
</organism>
<feature type="transmembrane region" description="Helical" evidence="1">
    <location>
        <begin position="36"/>
        <end position="56"/>
    </location>
</feature>
<dbReference type="Proteomes" id="UP000308705">
    <property type="component" value="Unassembled WGS sequence"/>
</dbReference>
<gene>
    <name evidence="2" type="ORF">FDA94_04140</name>
</gene>
<dbReference type="AlphaFoldDB" id="A0A4V6XBI0"/>
<keyword evidence="1" id="KW-1133">Transmembrane helix</keyword>
<protein>
    <recommendedName>
        <fullName evidence="4">DUF4245 domain-containing protein</fullName>
    </recommendedName>
</protein>
<accession>A0A4V6XBI0</accession>
<proteinExistence type="predicted"/>
<evidence type="ECO:0008006" key="4">
    <source>
        <dbReference type="Google" id="ProtNLM"/>
    </source>
</evidence>
<evidence type="ECO:0000313" key="2">
    <source>
        <dbReference type="EMBL" id="TKK90953.1"/>
    </source>
</evidence>
<keyword evidence="1" id="KW-0472">Membrane</keyword>
<reference evidence="2 3" key="1">
    <citation type="submission" date="2019-04" db="EMBL/GenBank/DDBJ databases">
        <title>Herbidospora sp. NEAU-GS14.nov., a novel actinomycete isolated from soil.</title>
        <authorList>
            <person name="Han L."/>
        </authorList>
    </citation>
    <scope>NUCLEOTIDE SEQUENCE [LARGE SCALE GENOMIC DNA]</scope>
    <source>
        <strain evidence="2 3">NEAU-GS14</strain>
    </source>
</reference>
<name>A0A4V6XBI0_9ACTN</name>
<evidence type="ECO:0000256" key="1">
    <source>
        <dbReference type="SAM" id="Phobius"/>
    </source>
</evidence>
<keyword evidence="1" id="KW-0812">Transmembrane</keyword>
<dbReference type="EMBL" id="SZQA01000002">
    <property type="protein sequence ID" value="TKK90953.1"/>
    <property type="molecule type" value="Genomic_DNA"/>
</dbReference>
<dbReference type="RefSeq" id="WP_137245682.1">
    <property type="nucleotide sequence ID" value="NZ_SZQA01000002.1"/>
</dbReference>
<sequence>MLEHDLREAMAAETATLAAAPDLAERVERRARSRRWRTRLAVLLVPFLAAAGWFLVPQALGTGAVPADQIIDGVLVTHLPPGLIRAPEDPPDDDDFPGVTALWSTGGGKPFTDGGDGISVSVYRSADIENTPASLDEFGAGEPREIAGKWGRHGMMMGIEVFYWVPRPGVIVMVMAVGADLEPVVEGIVVPG</sequence>
<keyword evidence="3" id="KW-1185">Reference proteome</keyword>
<evidence type="ECO:0000313" key="3">
    <source>
        <dbReference type="Proteomes" id="UP000308705"/>
    </source>
</evidence>
<dbReference type="OrthoDB" id="3436537at2"/>
<comment type="caution">
    <text evidence="2">The sequence shown here is derived from an EMBL/GenBank/DDBJ whole genome shotgun (WGS) entry which is preliminary data.</text>
</comment>